<name>X1EVU6_9ZZZZ</name>
<sequence>MKEKGAYFEEKITYFETAGQENTEETLRLVAERARARGISKIILASTRGDTARLTAERFADTGIK</sequence>
<accession>X1EVU6</accession>
<feature type="non-terminal residue" evidence="1">
    <location>
        <position position="65"/>
    </location>
</feature>
<organism evidence="1">
    <name type="scientific">marine sediment metagenome</name>
    <dbReference type="NCBI Taxonomy" id="412755"/>
    <lineage>
        <taxon>unclassified sequences</taxon>
        <taxon>metagenomes</taxon>
        <taxon>ecological metagenomes</taxon>
    </lineage>
</organism>
<reference evidence="1" key="1">
    <citation type="journal article" date="2014" name="Front. Microbiol.">
        <title>High frequency of phylogenetically diverse reductive dehalogenase-homologous genes in deep subseafloor sedimentary metagenomes.</title>
        <authorList>
            <person name="Kawai M."/>
            <person name="Futagami T."/>
            <person name="Toyoda A."/>
            <person name="Takaki Y."/>
            <person name="Nishi S."/>
            <person name="Hori S."/>
            <person name="Arai W."/>
            <person name="Tsubouchi T."/>
            <person name="Morono Y."/>
            <person name="Uchiyama I."/>
            <person name="Ito T."/>
            <person name="Fujiyama A."/>
            <person name="Inagaki F."/>
            <person name="Takami H."/>
        </authorList>
    </citation>
    <scope>NUCLEOTIDE SEQUENCE</scope>
    <source>
        <strain evidence="1">Expedition CK06-06</strain>
    </source>
</reference>
<comment type="caution">
    <text evidence="1">The sequence shown here is derived from an EMBL/GenBank/DDBJ whole genome shotgun (WGS) entry which is preliminary data.</text>
</comment>
<evidence type="ECO:0000313" key="1">
    <source>
        <dbReference type="EMBL" id="GAH24435.1"/>
    </source>
</evidence>
<evidence type="ECO:0008006" key="2">
    <source>
        <dbReference type="Google" id="ProtNLM"/>
    </source>
</evidence>
<dbReference type="Gene3D" id="3.40.1380.20">
    <property type="entry name" value="Pyruvate kinase, C-terminal domain"/>
    <property type="match status" value="1"/>
</dbReference>
<dbReference type="InterPro" id="IPR036918">
    <property type="entry name" value="Pyrv_Knase_C_sf"/>
</dbReference>
<gene>
    <name evidence="1" type="ORF">S01H4_66540</name>
</gene>
<proteinExistence type="predicted"/>
<dbReference type="EMBL" id="BART01041264">
    <property type="protein sequence ID" value="GAH24435.1"/>
    <property type="molecule type" value="Genomic_DNA"/>
</dbReference>
<dbReference type="AlphaFoldDB" id="X1EVU6"/>
<dbReference type="SUPFAM" id="SSF52935">
    <property type="entry name" value="PK C-terminal domain-like"/>
    <property type="match status" value="1"/>
</dbReference>
<protein>
    <recommendedName>
        <fullName evidence="2">Pyruvate kinase C-terminal domain-containing protein</fullName>
    </recommendedName>
</protein>